<evidence type="ECO:0000313" key="4">
    <source>
        <dbReference type="EMBL" id="MQL89948.1"/>
    </source>
</evidence>
<evidence type="ECO:0000256" key="2">
    <source>
        <dbReference type="SAM" id="MobiDB-lite"/>
    </source>
</evidence>
<feature type="domain" description="Syntaxin N-terminal" evidence="3">
    <location>
        <begin position="5"/>
        <end position="122"/>
    </location>
</feature>
<dbReference type="SMART" id="SM00503">
    <property type="entry name" value="SynN"/>
    <property type="match status" value="1"/>
</dbReference>
<dbReference type="Pfam" id="PF00804">
    <property type="entry name" value="Syntaxin"/>
    <property type="match status" value="1"/>
</dbReference>
<organism evidence="4 5">
    <name type="scientific">Colocasia esculenta</name>
    <name type="common">Wild taro</name>
    <name type="synonym">Arum esculentum</name>
    <dbReference type="NCBI Taxonomy" id="4460"/>
    <lineage>
        <taxon>Eukaryota</taxon>
        <taxon>Viridiplantae</taxon>
        <taxon>Streptophyta</taxon>
        <taxon>Embryophyta</taxon>
        <taxon>Tracheophyta</taxon>
        <taxon>Spermatophyta</taxon>
        <taxon>Magnoliopsida</taxon>
        <taxon>Liliopsida</taxon>
        <taxon>Araceae</taxon>
        <taxon>Aroideae</taxon>
        <taxon>Colocasieae</taxon>
        <taxon>Colocasia</taxon>
    </lineage>
</organism>
<dbReference type="GO" id="GO:0016020">
    <property type="term" value="C:membrane"/>
    <property type="evidence" value="ECO:0007669"/>
    <property type="project" value="InterPro"/>
</dbReference>
<comment type="caution">
    <text evidence="4">The sequence shown here is derived from an EMBL/GenBank/DDBJ whole genome shotgun (WGS) entry which is preliminary data.</text>
</comment>
<keyword evidence="1" id="KW-0813">Transport</keyword>
<dbReference type="Gene3D" id="1.20.58.70">
    <property type="match status" value="1"/>
</dbReference>
<dbReference type="GO" id="GO:0016192">
    <property type="term" value="P:vesicle-mediated transport"/>
    <property type="evidence" value="ECO:0007669"/>
    <property type="project" value="InterPro"/>
</dbReference>
<name>A0A843V1T9_COLES</name>
<proteinExistence type="predicted"/>
<feature type="region of interest" description="Disordered" evidence="2">
    <location>
        <begin position="152"/>
        <end position="184"/>
    </location>
</feature>
<dbReference type="AlphaFoldDB" id="A0A843V1T9"/>
<accession>A0A843V1T9</accession>
<sequence length="184" mass="20279">MVSSRHFHRGIKDELKEVECPHRGLRESNEAGKSLHDAAAVRSLRTHMDADVALTLKKAKLIKLCLEALDRANDANRSLPGCGPGSSTDHTRTSVVAGLRKKLKDSIEGFSTLWEQVTAEYRETIGRWYYTITGEAEDKATLDALISTGEAERMVPRPHPHPLPLAGWPDKSTHPSPARNGPNV</sequence>
<evidence type="ECO:0000259" key="3">
    <source>
        <dbReference type="SMART" id="SM00503"/>
    </source>
</evidence>
<protein>
    <recommendedName>
        <fullName evidence="3">Syntaxin N-terminal domain-containing protein</fullName>
    </recommendedName>
</protein>
<dbReference type="CDD" id="cd00179">
    <property type="entry name" value="SynN"/>
    <property type="match status" value="1"/>
</dbReference>
<dbReference type="InterPro" id="IPR006011">
    <property type="entry name" value="Syntaxin_N"/>
</dbReference>
<dbReference type="InterPro" id="IPR010989">
    <property type="entry name" value="SNARE"/>
</dbReference>
<dbReference type="Proteomes" id="UP000652761">
    <property type="component" value="Unassembled WGS sequence"/>
</dbReference>
<reference evidence="4" key="1">
    <citation type="submission" date="2017-07" db="EMBL/GenBank/DDBJ databases">
        <title>Taro Niue Genome Assembly and Annotation.</title>
        <authorList>
            <person name="Atibalentja N."/>
            <person name="Keating K."/>
            <person name="Fields C.J."/>
        </authorList>
    </citation>
    <scope>NUCLEOTIDE SEQUENCE</scope>
    <source>
        <strain evidence="4">Niue_2</strain>
        <tissue evidence="4">Leaf</tissue>
    </source>
</reference>
<keyword evidence="5" id="KW-1185">Reference proteome</keyword>
<dbReference type="OrthoDB" id="10255013at2759"/>
<evidence type="ECO:0000313" key="5">
    <source>
        <dbReference type="Proteomes" id="UP000652761"/>
    </source>
</evidence>
<dbReference type="SUPFAM" id="SSF47661">
    <property type="entry name" value="t-snare proteins"/>
    <property type="match status" value="1"/>
</dbReference>
<dbReference type="GO" id="GO:0015031">
    <property type="term" value="P:protein transport"/>
    <property type="evidence" value="ECO:0007669"/>
    <property type="project" value="UniProtKB-KW"/>
</dbReference>
<keyword evidence="1" id="KW-0653">Protein transport</keyword>
<gene>
    <name evidence="4" type="ORF">Taro_022532</name>
</gene>
<dbReference type="EMBL" id="NMUH01001192">
    <property type="protein sequence ID" value="MQL89948.1"/>
    <property type="molecule type" value="Genomic_DNA"/>
</dbReference>
<evidence type="ECO:0000256" key="1">
    <source>
        <dbReference type="ARBA" id="ARBA00022927"/>
    </source>
</evidence>